<feature type="region of interest" description="Disordered" evidence="1">
    <location>
        <begin position="529"/>
        <end position="586"/>
    </location>
</feature>
<feature type="region of interest" description="Disordered" evidence="1">
    <location>
        <begin position="423"/>
        <end position="505"/>
    </location>
</feature>
<comment type="caution">
    <text evidence="2">The sequence shown here is derived from an EMBL/GenBank/DDBJ whole genome shotgun (WGS) entry which is preliminary data.</text>
</comment>
<feature type="compositionally biased region" description="Acidic residues" evidence="1">
    <location>
        <begin position="294"/>
        <end position="313"/>
    </location>
</feature>
<reference evidence="2 3" key="1">
    <citation type="submission" date="2019-12" db="EMBL/GenBank/DDBJ databases">
        <authorList>
            <person name="Lee S.D."/>
        </authorList>
    </citation>
    <scope>NUCLEOTIDE SEQUENCE [LARGE SCALE GENOMIC DNA]</scope>
    <source>
        <strain evidence="2 3">GH1-50</strain>
    </source>
</reference>
<feature type="compositionally biased region" description="Low complexity" evidence="1">
    <location>
        <begin position="261"/>
        <end position="274"/>
    </location>
</feature>
<evidence type="ECO:0000256" key="1">
    <source>
        <dbReference type="SAM" id="MobiDB-lite"/>
    </source>
</evidence>
<feature type="region of interest" description="Disordered" evidence="1">
    <location>
        <begin position="193"/>
        <end position="335"/>
    </location>
</feature>
<dbReference type="RefSeq" id="WP_160762457.1">
    <property type="nucleotide sequence ID" value="NZ_WUPT01000001.1"/>
</dbReference>
<reference evidence="2 3" key="2">
    <citation type="submission" date="2020-03" db="EMBL/GenBank/DDBJ databases">
        <title>Kangsaoukella pontilimi gen. nov., sp. nov., a new member of the family Rhodobacteraceae isolated from a tidal mudflat.</title>
        <authorList>
            <person name="Kim I.S."/>
        </authorList>
    </citation>
    <scope>NUCLEOTIDE SEQUENCE [LARGE SCALE GENOMIC DNA]</scope>
    <source>
        <strain evidence="2 3">GH1-50</strain>
    </source>
</reference>
<feature type="compositionally biased region" description="Basic and acidic residues" evidence="1">
    <location>
        <begin position="492"/>
        <end position="505"/>
    </location>
</feature>
<proteinExistence type="predicted"/>
<feature type="compositionally biased region" description="Acidic residues" evidence="1">
    <location>
        <begin position="233"/>
        <end position="244"/>
    </location>
</feature>
<feature type="region of interest" description="Disordered" evidence="1">
    <location>
        <begin position="352"/>
        <end position="409"/>
    </location>
</feature>
<feature type="compositionally biased region" description="Acidic residues" evidence="1">
    <location>
        <begin position="435"/>
        <end position="451"/>
    </location>
</feature>
<evidence type="ECO:0008006" key="4">
    <source>
        <dbReference type="Google" id="ProtNLM"/>
    </source>
</evidence>
<dbReference type="Proteomes" id="UP000480350">
    <property type="component" value="Unassembled WGS sequence"/>
</dbReference>
<accession>A0A7C9IR16</accession>
<organism evidence="2 3">
    <name type="scientific">Kangsaoukella pontilimi</name>
    <dbReference type="NCBI Taxonomy" id="2691042"/>
    <lineage>
        <taxon>Bacteria</taxon>
        <taxon>Pseudomonadati</taxon>
        <taxon>Pseudomonadota</taxon>
        <taxon>Alphaproteobacteria</taxon>
        <taxon>Rhodobacterales</taxon>
        <taxon>Paracoccaceae</taxon>
        <taxon>Kangsaoukella</taxon>
    </lineage>
</organism>
<feature type="compositionally biased region" description="Basic and acidic residues" evidence="1">
    <location>
        <begin position="529"/>
        <end position="550"/>
    </location>
</feature>
<dbReference type="EMBL" id="WUPT01000001">
    <property type="protein sequence ID" value="MXQ06525.1"/>
    <property type="molecule type" value="Genomic_DNA"/>
</dbReference>
<feature type="compositionally biased region" description="Acidic residues" evidence="1">
    <location>
        <begin position="199"/>
        <end position="208"/>
    </location>
</feature>
<gene>
    <name evidence="2" type="ORF">GQ651_01560</name>
</gene>
<evidence type="ECO:0000313" key="3">
    <source>
        <dbReference type="Proteomes" id="UP000480350"/>
    </source>
</evidence>
<feature type="compositionally biased region" description="Acidic residues" evidence="1">
    <location>
        <begin position="275"/>
        <end position="285"/>
    </location>
</feature>
<protein>
    <recommendedName>
        <fullName evidence="4">Lipoprotein</fullName>
    </recommendedName>
</protein>
<evidence type="ECO:0000313" key="2">
    <source>
        <dbReference type="EMBL" id="MXQ06525.1"/>
    </source>
</evidence>
<dbReference type="AlphaFoldDB" id="A0A7C9IR16"/>
<name>A0A7C9IR16_9RHOB</name>
<feature type="compositionally biased region" description="Acidic residues" evidence="1">
    <location>
        <begin position="356"/>
        <end position="388"/>
    </location>
</feature>
<dbReference type="PROSITE" id="PS51257">
    <property type="entry name" value="PROKAR_LIPOPROTEIN"/>
    <property type="match status" value="1"/>
</dbReference>
<sequence>MSDQNKILTVSYGTFSCTLEGFDDPFGTMRGIAEYFRDLAAEDRYFGAEPPTPDVEALQAIAQKAIRNRVDARVGETGIALRATDTVEDAEIAEAPAPRSEPASEAARAPEPAQPEVAEAPVAEAAPARAEEVSDTAPLAFDDDYLMADEPEDVLTVDIDAAPARREGAPESIAEKLRRIRAVVSRNIEPAQSAVPGFDAEDQGDDDASALAPPRPRRDRALTETIASISADIAEDEDETFEAADDAHATAAPETEESRAAAETAPEAGSNAVDAADDAEDDEVHEAEFLSGDAPDEFEDDDFDDDDFDDVEDIRDAAPSAPVTETGEDDGDHTAQDAASVAATIAALNKARVDEEPVTEALDEDDEDAVAETETPEWDLLADDDDIAPTEVSAKAREDAEALAWAPPVDDVAELDTAEDAVELAPTADAKVETDLDDHSDDAADADEDEAPAATASADDVEKAETHEDDATRSAAETLEPLSETNGNVGRLLKETDQKFAEDEGVRRRRVISQMRAAVAATKADRFFSKSVSPEEKTEAEQSPYRRDLNRVITSEVTPGPISAQPSEEPAVKAAPVQEAAPEPRKPAPLVLVSSQRVDAEPTPVAPRPAKPVGTSGSFAEFAADMGAEELPDLLEAAAAYSAFVEGQPHFSRPEIMKRVARIDPALSLSREAGLRSFGMLLRQGKIRKLQRGQFTIAEDTRFNPAHRIAGE</sequence>
<keyword evidence="3" id="KW-1185">Reference proteome</keyword>
<feature type="compositionally biased region" description="Low complexity" evidence="1">
    <location>
        <begin position="94"/>
        <end position="128"/>
    </location>
</feature>
<feature type="region of interest" description="Disordered" evidence="1">
    <location>
        <begin position="94"/>
        <end position="135"/>
    </location>
</feature>
<feature type="compositionally biased region" description="Basic and acidic residues" evidence="1">
    <location>
        <begin position="460"/>
        <end position="472"/>
    </location>
</feature>